<dbReference type="EMBL" id="PDOE01000005">
    <property type="protein sequence ID" value="RKL66761.1"/>
    <property type="molecule type" value="Genomic_DNA"/>
</dbReference>
<dbReference type="Proteomes" id="UP000281498">
    <property type="component" value="Unassembled WGS sequence"/>
</dbReference>
<name>A0A3A9K8Q3_9BACI</name>
<accession>A0A3A9K8Q3</accession>
<protein>
    <submittedName>
        <fullName evidence="1">Uncharacterized protein</fullName>
    </submittedName>
</protein>
<dbReference type="OrthoDB" id="2989520at2"/>
<evidence type="ECO:0000313" key="2">
    <source>
        <dbReference type="Proteomes" id="UP000281498"/>
    </source>
</evidence>
<evidence type="ECO:0000313" key="1">
    <source>
        <dbReference type="EMBL" id="RKL66761.1"/>
    </source>
</evidence>
<keyword evidence="2" id="KW-1185">Reference proteome</keyword>
<dbReference type="RefSeq" id="WP_110934819.1">
    <property type="nucleotide sequence ID" value="NZ_KZ614146.1"/>
</dbReference>
<organism evidence="1 2">
    <name type="scientific">Salipaludibacillus neizhouensis</name>
    <dbReference type="NCBI Taxonomy" id="885475"/>
    <lineage>
        <taxon>Bacteria</taxon>
        <taxon>Bacillati</taxon>
        <taxon>Bacillota</taxon>
        <taxon>Bacilli</taxon>
        <taxon>Bacillales</taxon>
        <taxon>Bacillaceae</taxon>
    </lineage>
</organism>
<proteinExistence type="predicted"/>
<comment type="caution">
    <text evidence="1">The sequence shown here is derived from an EMBL/GenBank/DDBJ whole genome shotgun (WGS) entry which is preliminary data.</text>
</comment>
<sequence length="220" mass="26154">MKGKKAEFIVDFSRVKEDKQKRIHNNFTELYAWMFTYLQSEANLREKVRAKHLFRHKLGLPKDAVLTDDLQVHFEHWLLFDYVTVIGSRVFDMFVRGKKNELSKQQLEICGIMMLMHLEPIQIIEKKKNKIMYTPLFETKNKQIEATPYLFPGKFHEGDLVLSRVLKMGIENKLIGPSIQVSPSYYKDVVKRLEKNYAEGPSVYRRYLKEYGIDMLQYKH</sequence>
<dbReference type="AlphaFoldDB" id="A0A3A9K8Q3"/>
<reference evidence="1 2" key="1">
    <citation type="submission" date="2017-10" db="EMBL/GenBank/DDBJ databases">
        <title>Bacillus sp. nov., a halophilic bacterium isolated from a Keqin Lake.</title>
        <authorList>
            <person name="Wang H."/>
        </authorList>
    </citation>
    <scope>NUCLEOTIDE SEQUENCE [LARGE SCALE GENOMIC DNA]</scope>
    <source>
        <strain evidence="1 2">KCTC 13187</strain>
    </source>
</reference>
<gene>
    <name evidence="1" type="ORF">CR203_13045</name>
</gene>